<keyword evidence="1" id="KW-0812">Transmembrane</keyword>
<keyword evidence="1" id="KW-1133">Transmembrane helix</keyword>
<dbReference type="RefSeq" id="WP_160732546.1">
    <property type="nucleotide sequence ID" value="NZ_WTYO01000001.1"/>
</dbReference>
<sequence length="138" mass="14200">MTSPAVRNVVATIAGIVVAVTVVFVIEGIGHALFPPPPGLDLAAAEDRERLMELIPTGAKVAVVAGWFLGALAGACTAIAASRRVLMAWIVGLAIALAGVWTTQMFPHPDWMLASAAVLPLVAVLVAKRLMAGRIVAA</sequence>
<gene>
    <name evidence="2" type="ORF">GRI72_03680</name>
</gene>
<feature type="transmembrane region" description="Helical" evidence="1">
    <location>
        <begin position="86"/>
        <end position="106"/>
    </location>
</feature>
<feature type="transmembrane region" description="Helical" evidence="1">
    <location>
        <begin position="9"/>
        <end position="34"/>
    </location>
</feature>
<evidence type="ECO:0000313" key="2">
    <source>
        <dbReference type="EMBL" id="MXO67932.1"/>
    </source>
</evidence>
<keyword evidence="3" id="KW-1185">Reference proteome</keyword>
<comment type="caution">
    <text evidence="2">The sequence shown here is derived from an EMBL/GenBank/DDBJ whole genome shotgun (WGS) entry which is preliminary data.</text>
</comment>
<protein>
    <submittedName>
        <fullName evidence="2">Uncharacterized protein</fullName>
    </submittedName>
</protein>
<dbReference type="Proteomes" id="UP000444401">
    <property type="component" value="Unassembled WGS sequence"/>
</dbReference>
<feature type="transmembrane region" description="Helical" evidence="1">
    <location>
        <begin position="112"/>
        <end position="131"/>
    </location>
</feature>
<proteinExistence type="predicted"/>
<reference evidence="2 3" key="1">
    <citation type="submission" date="2019-12" db="EMBL/GenBank/DDBJ databases">
        <title>Genomic-based taxomic classification of the family Erythrobacteraceae.</title>
        <authorList>
            <person name="Xu L."/>
        </authorList>
    </citation>
    <scope>NUCLEOTIDE SEQUENCE [LARGE SCALE GENOMIC DNA]</scope>
    <source>
        <strain evidence="2 3">H32</strain>
    </source>
</reference>
<organism evidence="2 3">
    <name type="scientific">Pelagerythrobacter marinus</name>
    <dbReference type="NCBI Taxonomy" id="538382"/>
    <lineage>
        <taxon>Bacteria</taxon>
        <taxon>Pseudomonadati</taxon>
        <taxon>Pseudomonadota</taxon>
        <taxon>Alphaproteobacteria</taxon>
        <taxon>Sphingomonadales</taxon>
        <taxon>Erythrobacteraceae</taxon>
        <taxon>Pelagerythrobacter</taxon>
    </lineage>
</organism>
<dbReference type="EMBL" id="WTYO01000001">
    <property type="protein sequence ID" value="MXO67932.1"/>
    <property type="molecule type" value="Genomic_DNA"/>
</dbReference>
<feature type="transmembrane region" description="Helical" evidence="1">
    <location>
        <begin position="54"/>
        <end position="79"/>
    </location>
</feature>
<evidence type="ECO:0000313" key="3">
    <source>
        <dbReference type="Proteomes" id="UP000444401"/>
    </source>
</evidence>
<accession>A0ABW9UVK0</accession>
<name>A0ABW9UVK0_9SPHN</name>
<evidence type="ECO:0000256" key="1">
    <source>
        <dbReference type="SAM" id="Phobius"/>
    </source>
</evidence>
<keyword evidence="1" id="KW-0472">Membrane</keyword>